<dbReference type="GO" id="GO:0016787">
    <property type="term" value="F:hydrolase activity"/>
    <property type="evidence" value="ECO:0007669"/>
    <property type="project" value="UniProtKB-KW"/>
</dbReference>
<reference evidence="1 2" key="1">
    <citation type="journal article" date="2023" name="Syst. Appl. Microbiol.">
        <title>Agrobacterium cucumeris sp. nov. isolated from crazy roots on cucumber (Cucumis sativus).</title>
        <authorList>
            <person name="Warabieda M."/>
            <person name="Kuzmanovic N."/>
            <person name="Trzcinski P."/>
            <person name="Pulawska J."/>
        </authorList>
    </citation>
    <scope>NUCLEOTIDE SEQUENCE [LARGE SCALE GENOMIC DNA]</scope>
    <source>
        <strain evidence="1 2">O132</strain>
    </source>
</reference>
<dbReference type="EC" id="3.1.21.-" evidence="1"/>
<keyword evidence="1" id="KW-0378">Hydrolase</keyword>
<evidence type="ECO:0000313" key="2">
    <source>
        <dbReference type="Proteomes" id="UP001225611"/>
    </source>
</evidence>
<dbReference type="InterPro" id="IPR019071">
    <property type="entry name" value="Restrct_endonuc_II_XcyI"/>
</dbReference>
<protein>
    <submittedName>
        <fullName evidence="1">XcyI family restriction endonuclease</fullName>
        <ecNumber evidence="1">3.1.21.-</ecNumber>
    </submittedName>
</protein>
<keyword evidence="1" id="KW-0255">Endonuclease</keyword>
<keyword evidence="1" id="KW-0540">Nuclease</keyword>
<dbReference type="Pfam" id="PF09571">
    <property type="entry name" value="RE_XcyI"/>
    <property type="match status" value="1"/>
</dbReference>
<keyword evidence="2" id="KW-1185">Reference proteome</keyword>
<organism evidence="1 2">
    <name type="scientific">Agrobacterium cucumeris</name>
    <dbReference type="NCBI Taxonomy" id="2862866"/>
    <lineage>
        <taxon>Bacteria</taxon>
        <taxon>Pseudomonadati</taxon>
        <taxon>Pseudomonadota</taxon>
        <taxon>Alphaproteobacteria</taxon>
        <taxon>Hyphomicrobiales</taxon>
        <taxon>Rhizobiaceae</taxon>
        <taxon>Rhizobium/Agrobacterium group</taxon>
        <taxon>Agrobacterium</taxon>
    </lineage>
</organism>
<dbReference type="EMBL" id="CP080387">
    <property type="protein sequence ID" value="WHO06976.1"/>
    <property type="molecule type" value="Genomic_DNA"/>
</dbReference>
<sequence length="320" mass="35658">MIPAPDLQIEFAANLAEVRHLMLQEALQETVRTLDIRALDAELAKYTPSHSLQQLAGFSLRGELIFPVPLVLRANPRLLGYYRLLYGYSQKAFYVPDIAGKFASMEIRGTLRGEIDRELEAFCEEMCDAGAQLLTGILAQPVTLALLNDLTILTLGPQWRGGANNRKGTAGIIKVFNAIRDIVQNHLVTADARRMTVRNAAGRTVLIEFASDPDIVIREEMRTDSYRNIVAIEVKGGEDFSNIHNRIGEAEKSHQKAKANKYVECWTVVNVDRVDMEIAAQESPSTNRFYRISSLAQAEGEEYEEFCDLVVAMTGIPTAI</sequence>
<dbReference type="Proteomes" id="UP001225611">
    <property type="component" value="Chromosome 1"/>
</dbReference>
<proteinExistence type="predicted"/>
<dbReference type="GO" id="GO:0004519">
    <property type="term" value="F:endonuclease activity"/>
    <property type="evidence" value="ECO:0007669"/>
    <property type="project" value="UniProtKB-KW"/>
</dbReference>
<name>A0ABY8RHD7_9HYPH</name>
<dbReference type="RefSeq" id="WP_269699783.1">
    <property type="nucleotide sequence ID" value="NZ_CP080387.1"/>
</dbReference>
<evidence type="ECO:0000313" key="1">
    <source>
        <dbReference type="EMBL" id="WHO06976.1"/>
    </source>
</evidence>
<gene>
    <name evidence="1" type="ORF">KZ699_07565</name>
</gene>
<accession>A0ABY8RHD7</accession>